<evidence type="ECO:0000313" key="4">
    <source>
        <dbReference type="EMBL" id="PKI61644.1"/>
    </source>
</evidence>
<dbReference type="GO" id="GO:0004867">
    <property type="term" value="F:serine-type endopeptidase inhibitor activity"/>
    <property type="evidence" value="ECO:0007669"/>
    <property type="project" value="UniProtKB-KW"/>
</dbReference>
<accession>A0A2I0JZ78</accession>
<name>A0A2I0JZ78_PUNGR</name>
<dbReference type="GO" id="GO:0009611">
    <property type="term" value="P:response to wounding"/>
    <property type="evidence" value="ECO:0007669"/>
    <property type="project" value="InterPro"/>
</dbReference>
<keyword evidence="5" id="KW-1185">Reference proteome</keyword>
<comment type="caution">
    <text evidence="4">The sequence shown here is derived from an EMBL/GenBank/DDBJ whole genome shotgun (WGS) entry which is preliminary data.</text>
</comment>
<protein>
    <submittedName>
        <fullName evidence="4">Uncharacterized protein</fullName>
    </submittedName>
</protein>
<dbReference type="InterPro" id="IPR036354">
    <property type="entry name" value="Prot_inh_pot1_sf"/>
</dbReference>
<organism evidence="4 5">
    <name type="scientific">Punica granatum</name>
    <name type="common">Pomegranate</name>
    <dbReference type="NCBI Taxonomy" id="22663"/>
    <lineage>
        <taxon>Eukaryota</taxon>
        <taxon>Viridiplantae</taxon>
        <taxon>Streptophyta</taxon>
        <taxon>Embryophyta</taxon>
        <taxon>Tracheophyta</taxon>
        <taxon>Spermatophyta</taxon>
        <taxon>Magnoliopsida</taxon>
        <taxon>eudicotyledons</taxon>
        <taxon>Gunneridae</taxon>
        <taxon>Pentapetalae</taxon>
        <taxon>rosids</taxon>
        <taxon>malvids</taxon>
        <taxon>Myrtales</taxon>
        <taxon>Lythraceae</taxon>
        <taxon>Punica</taxon>
    </lineage>
</organism>
<dbReference type="Gene3D" id="3.30.10.10">
    <property type="entry name" value="Trypsin Inhibitor V, subunit A"/>
    <property type="match status" value="1"/>
</dbReference>
<keyword evidence="2" id="KW-0646">Protease inhibitor</keyword>
<proteinExistence type="inferred from homology"/>
<dbReference type="Pfam" id="PF00280">
    <property type="entry name" value="potato_inhibit"/>
    <property type="match status" value="1"/>
</dbReference>
<dbReference type="InterPro" id="IPR000864">
    <property type="entry name" value="Prot_inh_pot1"/>
</dbReference>
<dbReference type="SUPFAM" id="SSF54654">
    <property type="entry name" value="CI-2 family of serine protease inhibitors"/>
    <property type="match status" value="1"/>
</dbReference>
<dbReference type="AlphaFoldDB" id="A0A2I0JZ78"/>
<evidence type="ECO:0000256" key="2">
    <source>
        <dbReference type="ARBA" id="ARBA00022690"/>
    </source>
</evidence>
<comment type="similarity">
    <text evidence="1">Belongs to the protease inhibitor I13 (potato type I serine protease inhibitor) family.</text>
</comment>
<gene>
    <name evidence="4" type="ORF">CRG98_017956</name>
</gene>
<evidence type="ECO:0000313" key="5">
    <source>
        <dbReference type="Proteomes" id="UP000233551"/>
    </source>
</evidence>
<evidence type="ECO:0000256" key="3">
    <source>
        <dbReference type="ARBA" id="ARBA00022900"/>
    </source>
</evidence>
<keyword evidence="3" id="KW-0722">Serine protease inhibitor</keyword>
<dbReference type="EMBL" id="PGOL01001021">
    <property type="protein sequence ID" value="PKI61644.1"/>
    <property type="molecule type" value="Genomic_DNA"/>
</dbReference>
<evidence type="ECO:0000256" key="1">
    <source>
        <dbReference type="ARBA" id="ARBA00008210"/>
    </source>
</evidence>
<dbReference type="Proteomes" id="UP000233551">
    <property type="component" value="Unassembled WGS sequence"/>
</dbReference>
<sequence>MYVHLDCIYDQASLAFKPIVSKREDLMTIISKKVGRGCSGIIKSENPNLNTVTVKEDRPATRDYRAHRVRVVVNDSDIFTEVPTVG</sequence>
<reference evidence="4 5" key="1">
    <citation type="submission" date="2017-11" db="EMBL/GenBank/DDBJ databases">
        <title>De-novo sequencing of pomegranate (Punica granatum L.) genome.</title>
        <authorList>
            <person name="Akparov Z."/>
            <person name="Amiraslanov A."/>
            <person name="Hajiyeva S."/>
            <person name="Abbasov M."/>
            <person name="Kaur K."/>
            <person name="Hamwieh A."/>
            <person name="Solovyev V."/>
            <person name="Salamov A."/>
            <person name="Braich B."/>
            <person name="Kosarev P."/>
            <person name="Mahmoud A."/>
            <person name="Hajiyev E."/>
            <person name="Babayeva S."/>
            <person name="Izzatullayeva V."/>
            <person name="Mammadov A."/>
            <person name="Mammadov A."/>
            <person name="Sharifova S."/>
            <person name="Ojaghi J."/>
            <person name="Eynullazada K."/>
            <person name="Bayramov B."/>
            <person name="Abdulazimova A."/>
            <person name="Shahmuradov I."/>
        </authorList>
    </citation>
    <scope>NUCLEOTIDE SEQUENCE [LARGE SCALE GENOMIC DNA]</scope>
    <source>
        <strain evidence="5">cv. AG2017</strain>
        <tissue evidence="4">Leaf</tissue>
    </source>
</reference>